<feature type="region of interest" description="Disordered" evidence="1">
    <location>
        <begin position="74"/>
        <end position="94"/>
    </location>
</feature>
<comment type="caution">
    <text evidence="2">The sequence shown here is derived from an EMBL/GenBank/DDBJ whole genome shotgun (WGS) entry which is preliminary data.</text>
</comment>
<reference evidence="2 3" key="1">
    <citation type="submission" date="2024-12" db="EMBL/GenBank/DDBJ databases">
        <authorList>
            <person name="Lee Y."/>
        </authorList>
    </citation>
    <scope>NUCLEOTIDE SEQUENCE [LARGE SCALE GENOMIC DNA]</scope>
    <source>
        <strain evidence="2 3">03SUJ4</strain>
    </source>
</reference>
<keyword evidence="3" id="KW-1185">Reference proteome</keyword>
<gene>
    <name evidence="2" type="ORF">ACK2TP_08665</name>
</gene>
<organism evidence="2 3">
    <name type="scientific">Terriglobus aquaticus</name>
    <dbReference type="NCBI Taxonomy" id="940139"/>
    <lineage>
        <taxon>Bacteria</taxon>
        <taxon>Pseudomonadati</taxon>
        <taxon>Acidobacteriota</taxon>
        <taxon>Terriglobia</taxon>
        <taxon>Terriglobales</taxon>
        <taxon>Acidobacteriaceae</taxon>
        <taxon>Terriglobus</taxon>
    </lineage>
</organism>
<evidence type="ECO:0008006" key="4">
    <source>
        <dbReference type="Google" id="ProtNLM"/>
    </source>
</evidence>
<protein>
    <recommendedName>
        <fullName evidence="4">EexN family lipoprotein</fullName>
    </recommendedName>
</protein>
<proteinExistence type="predicted"/>
<dbReference type="EMBL" id="JBJYXY010000001">
    <property type="protein sequence ID" value="MFN2975833.1"/>
    <property type="molecule type" value="Genomic_DNA"/>
</dbReference>
<evidence type="ECO:0000313" key="3">
    <source>
        <dbReference type="Proteomes" id="UP001634747"/>
    </source>
</evidence>
<evidence type="ECO:0000313" key="2">
    <source>
        <dbReference type="EMBL" id="MFN2975833.1"/>
    </source>
</evidence>
<sequence>MHSRVLILAVGVLMLAGCRNRHLAKDQQHQAVDLAFKQYEQDCPASATAGNPAKMRECQAEHDHAIREFQKMQAVEHGDCDRPSASRPAVSDSR</sequence>
<dbReference type="RefSeq" id="WP_263412657.1">
    <property type="nucleotide sequence ID" value="NZ_JAGSYB010000001.1"/>
</dbReference>
<feature type="compositionally biased region" description="Basic and acidic residues" evidence="1">
    <location>
        <begin position="74"/>
        <end position="84"/>
    </location>
</feature>
<evidence type="ECO:0000256" key="1">
    <source>
        <dbReference type="SAM" id="MobiDB-lite"/>
    </source>
</evidence>
<dbReference type="Proteomes" id="UP001634747">
    <property type="component" value="Unassembled WGS sequence"/>
</dbReference>
<name>A0ABW9KKW6_9BACT</name>
<accession>A0ABW9KKW6</accession>
<dbReference type="PROSITE" id="PS51257">
    <property type="entry name" value="PROKAR_LIPOPROTEIN"/>
    <property type="match status" value="1"/>
</dbReference>